<dbReference type="SUPFAM" id="SSF51182">
    <property type="entry name" value="RmlC-like cupins"/>
    <property type="match status" value="1"/>
</dbReference>
<protein>
    <submittedName>
        <fullName evidence="3 4">Transcriptional regulator</fullName>
    </submittedName>
</protein>
<dbReference type="PANTHER" id="PTHR46797">
    <property type="entry name" value="HTH-TYPE TRANSCRIPTIONAL REGULATOR"/>
    <property type="match status" value="1"/>
</dbReference>
<keyword evidence="5" id="KW-1185">Reference proteome</keyword>
<dbReference type="GO" id="GO:0005829">
    <property type="term" value="C:cytosol"/>
    <property type="evidence" value="ECO:0007669"/>
    <property type="project" value="TreeGrafter"/>
</dbReference>
<dbReference type="EMBL" id="BMWV01000001">
    <property type="protein sequence ID" value="GGY27025.1"/>
    <property type="molecule type" value="Genomic_DNA"/>
</dbReference>
<accession>A0A411X5X6</accession>
<dbReference type="AlphaFoldDB" id="A0A411X5X6"/>
<proteinExistence type="predicted"/>
<dbReference type="InterPro" id="IPR050807">
    <property type="entry name" value="TransReg_Diox_bact_type"/>
</dbReference>
<dbReference type="PROSITE" id="PS50943">
    <property type="entry name" value="HTH_CROC1"/>
    <property type="match status" value="1"/>
</dbReference>
<dbReference type="RefSeq" id="WP_131148472.1">
    <property type="nucleotide sequence ID" value="NZ_BMWV01000001.1"/>
</dbReference>
<sequence>MDINQIIAHRLRELRSARGMTLAVLAEHSGVSRSNISLIERGESSATATVLDKLAAALGVPVASLFERPVDATSPIARADEQPVWTDPGSGYVRRTLSPTVPSLIQMVEITFPAGARVAYETSSQDIDRQLWMIEGRMEITVGTSRWDLAAGDCLVMRLDEPSTYHNPGDIAARYLIAQVMQAPIVPRVVVDRQ</sequence>
<dbReference type="PANTHER" id="PTHR46797:SF10">
    <property type="entry name" value="BLR1115 PROTEIN"/>
    <property type="match status" value="1"/>
</dbReference>
<dbReference type="GO" id="GO:0003677">
    <property type="term" value="F:DNA binding"/>
    <property type="evidence" value="ECO:0007669"/>
    <property type="project" value="UniProtKB-KW"/>
</dbReference>
<keyword evidence="1" id="KW-0238">DNA-binding</keyword>
<evidence type="ECO:0000313" key="3">
    <source>
        <dbReference type="EMBL" id="GGY27025.1"/>
    </source>
</evidence>
<evidence type="ECO:0000313" key="6">
    <source>
        <dbReference type="Proteomes" id="UP000628442"/>
    </source>
</evidence>
<dbReference type="GO" id="GO:0003700">
    <property type="term" value="F:DNA-binding transcription factor activity"/>
    <property type="evidence" value="ECO:0007669"/>
    <property type="project" value="TreeGrafter"/>
</dbReference>
<reference evidence="4 5" key="2">
    <citation type="submission" date="2019-02" db="EMBL/GenBank/DDBJ databases">
        <title>Draft Genome Sequences of Six Type Strains of the Genus Massilia.</title>
        <authorList>
            <person name="Miess H."/>
            <person name="Frediansyhah A."/>
            <person name="Gross H."/>
        </authorList>
    </citation>
    <scope>NUCLEOTIDE SEQUENCE [LARGE SCALE GENOMIC DNA]</scope>
    <source>
        <strain evidence="4 5">DSM 17472</strain>
    </source>
</reference>
<evidence type="ECO:0000256" key="1">
    <source>
        <dbReference type="ARBA" id="ARBA00023125"/>
    </source>
</evidence>
<dbReference type="InterPro" id="IPR010982">
    <property type="entry name" value="Lambda_DNA-bd_dom_sf"/>
</dbReference>
<dbReference type="InterPro" id="IPR011051">
    <property type="entry name" value="RmlC_Cupin_sf"/>
</dbReference>
<evidence type="ECO:0000313" key="5">
    <source>
        <dbReference type="Proteomes" id="UP000292307"/>
    </source>
</evidence>
<organism evidence="3 6">
    <name type="scientific">Pseudoduganella albidiflava</name>
    <dbReference type="NCBI Taxonomy" id="321983"/>
    <lineage>
        <taxon>Bacteria</taxon>
        <taxon>Pseudomonadati</taxon>
        <taxon>Pseudomonadota</taxon>
        <taxon>Betaproteobacteria</taxon>
        <taxon>Burkholderiales</taxon>
        <taxon>Oxalobacteraceae</taxon>
        <taxon>Telluria group</taxon>
        <taxon>Pseudoduganella</taxon>
    </lineage>
</organism>
<dbReference type="Gene3D" id="1.10.260.40">
    <property type="entry name" value="lambda repressor-like DNA-binding domains"/>
    <property type="match status" value="1"/>
</dbReference>
<name>A0A411X5X6_9BURK</name>
<dbReference type="EMBL" id="CP036401">
    <property type="protein sequence ID" value="QBI04411.1"/>
    <property type="molecule type" value="Genomic_DNA"/>
</dbReference>
<dbReference type="SUPFAM" id="SSF47413">
    <property type="entry name" value="lambda repressor-like DNA-binding domains"/>
    <property type="match status" value="1"/>
</dbReference>
<dbReference type="CDD" id="cd00093">
    <property type="entry name" value="HTH_XRE"/>
    <property type="match status" value="1"/>
</dbReference>
<dbReference type="InterPro" id="IPR001387">
    <property type="entry name" value="Cro/C1-type_HTH"/>
</dbReference>
<dbReference type="Proteomes" id="UP000628442">
    <property type="component" value="Unassembled WGS sequence"/>
</dbReference>
<dbReference type="CDD" id="cd02209">
    <property type="entry name" value="cupin_XRE_C"/>
    <property type="match status" value="1"/>
</dbReference>
<gene>
    <name evidence="4" type="ORF">EYF70_29025</name>
    <name evidence="3" type="ORF">GCM10007387_06360</name>
</gene>
<dbReference type="OrthoDB" id="73827at2"/>
<dbReference type="Proteomes" id="UP000292307">
    <property type="component" value="Chromosome"/>
</dbReference>
<dbReference type="InterPro" id="IPR014710">
    <property type="entry name" value="RmlC-like_jellyroll"/>
</dbReference>
<feature type="domain" description="HTH cro/C1-type" evidence="2">
    <location>
        <begin position="11"/>
        <end position="65"/>
    </location>
</feature>
<evidence type="ECO:0000259" key="2">
    <source>
        <dbReference type="PROSITE" id="PS50943"/>
    </source>
</evidence>
<dbReference type="SMART" id="SM00530">
    <property type="entry name" value="HTH_XRE"/>
    <property type="match status" value="1"/>
</dbReference>
<dbReference type="Pfam" id="PF13560">
    <property type="entry name" value="HTH_31"/>
    <property type="match status" value="1"/>
</dbReference>
<evidence type="ECO:0000313" key="4">
    <source>
        <dbReference type="EMBL" id="QBI04411.1"/>
    </source>
</evidence>
<reference evidence="3" key="1">
    <citation type="journal article" date="2014" name="Int. J. Syst. Evol. Microbiol.">
        <title>Complete genome sequence of Corynebacterium casei LMG S-19264T (=DSM 44701T), isolated from a smear-ripened cheese.</title>
        <authorList>
            <consortium name="US DOE Joint Genome Institute (JGI-PGF)"/>
            <person name="Walter F."/>
            <person name="Albersmeier A."/>
            <person name="Kalinowski J."/>
            <person name="Ruckert C."/>
        </authorList>
    </citation>
    <scope>NUCLEOTIDE SEQUENCE</scope>
    <source>
        <strain evidence="3">KCTC 12343</strain>
    </source>
</reference>
<dbReference type="Gene3D" id="2.60.120.10">
    <property type="entry name" value="Jelly Rolls"/>
    <property type="match status" value="1"/>
</dbReference>
<reference evidence="3" key="3">
    <citation type="submission" date="2022-12" db="EMBL/GenBank/DDBJ databases">
        <authorList>
            <person name="Sun Q."/>
            <person name="Kim S."/>
        </authorList>
    </citation>
    <scope>NUCLEOTIDE SEQUENCE</scope>
    <source>
        <strain evidence="3">KCTC 12343</strain>
    </source>
</reference>